<sequence>MTATALFLSVVSDEMDHPSAFSQRSSLLIPSISMRELTPPVNIFIVGGNSAGDKRQTSLVPMKYFCVYNQFRIQVHHHHFANQGTVPTTVE</sequence>
<gene>
    <name evidence="1" type="primary">Acey_s0043.g744</name>
    <name evidence="1" type="ORF">Y032_0043g744</name>
</gene>
<keyword evidence="2" id="KW-1185">Reference proteome</keyword>
<evidence type="ECO:0000313" key="1">
    <source>
        <dbReference type="EMBL" id="EYC13491.1"/>
    </source>
</evidence>
<dbReference type="EMBL" id="JARK01001379">
    <property type="protein sequence ID" value="EYC13491.1"/>
    <property type="molecule type" value="Genomic_DNA"/>
</dbReference>
<accession>A0A016UF14</accession>
<proteinExistence type="predicted"/>
<evidence type="ECO:0000313" key="2">
    <source>
        <dbReference type="Proteomes" id="UP000024635"/>
    </source>
</evidence>
<organism evidence="1 2">
    <name type="scientific">Ancylostoma ceylanicum</name>
    <dbReference type="NCBI Taxonomy" id="53326"/>
    <lineage>
        <taxon>Eukaryota</taxon>
        <taxon>Metazoa</taxon>
        <taxon>Ecdysozoa</taxon>
        <taxon>Nematoda</taxon>
        <taxon>Chromadorea</taxon>
        <taxon>Rhabditida</taxon>
        <taxon>Rhabditina</taxon>
        <taxon>Rhabditomorpha</taxon>
        <taxon>Strongyloidea</taxon>
        <taxon>Ancylostomatidae</taxon>
        <taxon>Ancylostomatinae</taxon>
        <taxon>Ancylostoma</taxon>
    </lineage>
</organism>
<dbReference type="Proteomes" id="UP000024635">
    <property type="component" value="Unassembled WGS sequence"/>
</dbReference>
<name>A0A016UF14_9BILA</name>
<reference evidence="2" key="1">
    <citation type="journal article" date="2015" name="Nat. Genet.">
        <title>The genome and transcriptome of the zoonotic hookworm Ancylostoma ceylanicum identify infection-specific gene families.</title>
        <authorList>
            <person name="Schwarz E.M."/>
            <person name="Hu Y."/>
            <person name="Antoshechkin I."/>
            <person name="Miller M.M."/>
            <person name="Sternberg P.W."/>
            <person name="Aroian R.V."/>
        </authorList>
    </citation>
    <scope>NUCLEOTIDE SEQUENCE</scope>
    <source>
        <strain evidence="2">HY135</strain>
    </source>
</reference>
<dbReference type="AlphaFoldDB" id="A0A016UF14"/>
<protein>
    <submittedName>
        <fullName evidence="1">Uncharacterized protein</fullName>
    </submittedName>
</protein>
<comment type="caution">
    <text evidence="1">The sequence shown here is derived from an EMBL/GenBank/DDBJ whole genome shotgun (WGS) entry which is preliminary data.</text>
</comment>